<reference evidence="1" key="1">
    <citation type="submission" date="2023-06" db="EMBL/GenBank/DDBJ databases">
        <authorList>
            <person name="Delattre M."/>
        </authorList>
    </citation>
    <scope>NUCLEOTIDE SEQUENCE</scope>
    <source>
        <strain evidence="1">AF72</strain>
    </source>
</reference>
<evidence type="ECO:0000313" key="1">
    <source>
        <dbReference type="EMBL" id="CAJ0568225.1"/>
    </source>
</evidence>
<dbReference type="EMBL" id="CATQJA010001687">
    <property type="protein sequence ID" value="CAJ0568225.1"/>
    <property type="molecule type" value="Genomic_DNA"/>
</dbReference>
<dbReference type="AlphaFoldDB" id="A0AA36FV04"/>
<evidence type="ECO:0000313" key="2">
    <source>
        <dbReference type="Proteomes" id="UP001177023"/>
    </source>
</evidence>
<name>A0AA36FV04_9BILA</name>
<comment type="caution">
    <text evidence="1">The sequence shown here is derived from an EMBL/GenBank/DDBJ whole genome shotgun (WGS) entry which is preliminary data.</text>
</comment>
<protein>
    <submittedName>
        <fullName evidence="1">Uncharacterized protein</fullName>
    </submittedName>
</protein>
<accession>A0AA36FV04</accession>
<organism evidence="1 2">
    <name type="scientific">Mesorhabditis spiculigera</name>
    <dbReference type="NCBI Taxonomy" id="96644"/>
    <lineage>
        <taxon>Eukaryota</taxon>
        <taxon>Metazoa</taxon>
        <taxon>Ecdysozoa</taxon>
        <taxon>Nematoda</taxon>
        <taxon>Chromadorea</taxon>
        <taxon>Rhabditida</taxon>
        <taxon>Rhabditina</taxon>
        <taxon>Rhabditomorpha</taxon>
        <taxon>Rhabditoidea</taxon>
        <taxon>Rhabditidae</taxon>
        <taxon>Mesorhabditinae</taxon>
        <taxon>Mesorhabditis</taxon>
    </lineage>
</organism>
<dbReference type="Proteomes" id="UP001177023">
    <property type="component" value="Unassembled WGS sequence"/>
</dbReference>
<gene>
    <name evidence="1" type="ORF">MSPICULIGERA_LOCUS6751</name>
</gene>
<keyword evidence="2" id="KW-1185">Reference proteome</keyword>
<sequence>MIKNEEEPEQREHSIVNVPPDRQTIVHIRRIKPLGLEAKTDDARIKHLLEKLISVYETRWRSDEIQSSLILNACQQVRLHGLSLDIKWVNFNKEWNDSPDGHFYAYGRNKKMNIRKMLESAAKHENDLAAYRAYLEGF</sequence>
<proteinExistence type="predicted"/>
<feature type="non-terminal residue" evidence="1">
    <location>
        <position position="1"/>
    </location>
</feature>